<reference evidence="1 2" key="1">
    <citation type="journal article" date="2016" name="Nat. Commun.">
        <title>Thousands of microbial genomes shed light on interconnected biogeochemical processes in an aquifer system.</title>
        <authorList>
            <person name="Anantharaman K."/>
            <person name="Brown C.T."/>
            <person name="Hug L.A."/>
            <person name="Sharon I."/>
            <person name="Castelle C.J."/>
            <person name="Probst A.J."/>
            <person name="Thomas B.C."/>
            <person name="Singh A."/>
            <person name="Wilkins M.J."/>
            <person name="Karaoz U."/>
            <person name="Brodie E.L."/>
            <person name="Williams K.H."/>
            <person name="Hubbard S.S."/>
            <person name="Banfield J.F."/>
        </authorList>
    </citation>
    <scope>NUCLEOTIDE SEQUENCE [LARGE SCALE GENOMIC DNA]</scope>
</reference>
<gene>
    <name evidence="1" type="ORF">A3C59_00810</name>
</gene>
<dbReference type="STRING" id="1797768.A3C59_00810"/>
<accession>A0A1F5JRN0</accession>
<protein>
    <recommendedName>
        <fullName evidence="3">Membrane protein insertion efficiency factor YidD</fullName>
    </recommendedName>
</protein>
<dbReference type="InterPro" id="IPR002696">
    <property type="entry name" value="Membr_insert_effic_factor_YidD"/>
</dbReference>
<dbReference type="SMART" id="SM01234">
    <property type="entry name" value="Haemolytic"/>
    <property type="match status" value="1"/>
</dbReference>
<evidence type="ECO:0000313" key="1">
    <source>
        <dbReference type="EMBL" id="OGE31283.1"/>
    </source>
</evidence>
<name>A0A1F5JRN0_9BACT</name>
<evidence type="ECO:0008006" key="3">
    <source>
        <dbReference type="Google" id="ProtNLM"/>
    </source>
</evidence>
<dbReference type="Proteomes" id="UP000176902">
    <property type="component" value="Unassembled WGS sequence"/>
</dbReference>
<dbReference type="Pfam" id="PF01809">
    <property type="entry name" value="YidD"/>
    <property type="match status" value="1"/>
</dbReference>
<dbReference type="NCBIfam" id="TIGR00278">
    <property type="entry name" value="membrane protein insertion efficiency factor YidD"/>
    <property type="match status" value="1"/>
</dbReference>
<evidence type="ECO:0000313" key="2">
    <source>
        <dbReference type="Proteomes" id="UP000176902"/>
    </source>
</evidence>
<dbReference type="EMBL" id="MFCV01000042">
    <property type="protein sequence ID" value="OGE31283.1"/>
    <property type="molecule type" value="Genomic_DNA"/>
</dbReference>
<comment type="caution">
    <text evidence="1">The sequence shown here is derived from an EMBL/GenBank/DDBJ whole genome shotgun (WGS) entry which is preliminary data.</text>
</comment>
<sequence length="66" mass="7455">MEKLLISLINFYQAYLSFDKGLLVFLAPGGACKYEVSCSQYTKESIEAYGALKGIFMGMKRIWSCK</sequence>
<dbReference type="AlphaFoldDB" id="A0A1F5JRN0"/>
<proteinExistence type="predicted"/>
<organism evidence="1 2">
    <name type="scientific">Candidatus Daviesbacteria bacterium RIFCSPHIGHO2_02_FULL_36_13</name>
    <dbReference type="NCBI Taxonomy" id="1797768"/>
    <lineage>
        <taxon>Bacteria</taxon>
        <taxon>Candidatus Daviesiibacteriota</taxon>
    </lineage>
</organism>